<accession>A0A2P2P1S1</accession>
<reference evidence="1" key="1">
    <citation type="submission" date="2018-02" db="EMBL/GenBank/DDBJ databases">
        <title>Rhizophora mucronata_Transcriptome.</title>
        <authorList>
            <person name="Meera S.P."/>
            <person name="Sreeshan A."/>
            <person name="Augustine A."/>
        </authorList>
    </citation>
    <scope>NUCLEOTIDE SEQUENCE</scope>
    <source>
        <tissue evidence="1">Leaf</tissue>
    </source>
</reference>
<dbReference type="EMBL" id="GGEC01068224">
    <property type="protein sequence ID" value="MBX48708.1"/>
    <property type="molecule type" value="Transcribed_RNA"/>
</dbReference>
<name>A0A2P2P1S1_RHIMU</name>
<organism evidence="1">
    <name type="scientific">Rhizophora mucronata</name>
    <name type="common">Asiatic mangrove</name>
    <dbReference type="NCBI Taxonomy" id="61149"/>
    <lineage>
        <taxon>Eukaryota</taxon>
        <taxon>Viridiplantae</taxon>
        <taxon>Streptophyta</taxon>
        <taxon>Embryophyta</taxon>
        <taxon>Tracheophyta</taxon>
        <taxon>Spermatophyta</taxon>
        <taxon>Magnoliopsida</taxon>
        <taxon>eudicotyledons</taxon>
        <taxon>Gunneridae</taxon>
        <taxon>Pentapetalae</taxon>
        <taxon>rosids</taxon>
        <taxon>fabids</taxon>
        <taxon>Malpighiales</taxon>
        <taxon>Rhizophoraceae</taxon>
        <taxon>Rhizophora</taxon>
    </lineage>
</organism>
<evidence type="ECO:0000313" key="1">
    <source>
        <dbReference type="EMBL" id="MBX48708.1"/>
    </source>
</evidence>
<dbReference type="AlphaFoldDB" id="A0A2P2P1S1"/>
<sequence length="53" mass="5927">MVRGSLAISQPRIDLSTSIFLTCPPMPFSSSITLPEFIFNELEIQAEHITFCP</sequence>
<proteinExistence type="predicted"/>
<protein>
    <submittedName>
        <fullName evidence="1">Uncharacterized protein</fullName>
    </submittedName>
</protein>